<comment type="caution">
    <text evidence="5">The sequence shown here is derived from an EMBL/GenBank/DDBJ whole genome shotgun (WGS) entry which is preliminary data.</text>
</comment>
<dbReference type="SUPFAM" id="SSF46689">
    <property type="entry name" value="Homeodomain-like"/>
    <property type="match status" value="2"/>
</dbReference>
<name>A0A841FLV7_9ACTN</name>
<dbReference type="GO" id="GO:0003700">
    <property type="term" value="F:DNA-binding transcription factor activity"/>
    <property type="evidence" value="ECO:0007669"/>
    <property type="project" value="InterPro"/>
</dbReference>
<proteinExistence type="predicted"/>
<evidence type="ECO:0000256" key="1">
    <source>
        <dbReference type="ARBA" id="ARBA00023015"/>
    </source>
</evidence>
<evidence type="ECO:0000256" key="2">
    <source>
        <dbReference type="ARBA" id="ARBA00023125"/>
    </source>
</evidence>
<gene>
    <name evidence="5" type="ORF">HNR73_001439</name>
</gene>
<dbReference type="InterPro" id="IPR032783">
    <property type="entry name" value="AraC_lig"/>
</dbReference>
<organism evidence="5 6">
    <name type="scientific">Phytomonospora endophytica</name>
    <dbReference type="NCBI Taxonomy" id="714109"/>
    <lineage>
        <taxon>Bacteria</taxon>
        <taxon>Bacillati</taxon>
        <taxon>Actinomycetota</taxon>
        <taxon>Actinomycetes</taxon>
        <taxon>Micromonosporales</taxon>
        <taxon>Micromonosporaceae</taxon>
        <taxon>Phytomonospora</taxon>
    </lineage>
</organism>
<dbReference type="InterPro" id="IPR011051">
    <property type="entry name" value="RmlC_Cupin_sf"/>
</dbReference>
<keyword evidence="1" id="KW-0805">Transcription regulation</keyword>
<dbReference type="Proteomes" id="UP000548476">
    <property type="component" value="Unassembled WGS sequence"/>
</dbReference>
<keyword evidence="2 5" id="KW-0238">DNA-binding</keyword>
<dbReference type="RefSeq" id="WP_184786487.1">
    <property type="nucleotide sequence ID" value="NZ_BONT01000014.1"/>
</dbReference>
<dbReference type="PANTHER" id="PTHR46796">
    <property type="entry name" value="HTH-TYPE TRANSCRIPTIONAL ACTIVATOR RHAS-RELATED"/>
    <property type="match status" value="1"/>
</dbReference>
<feature type="domain" description="HTH araC/xylS-type" evidence="4">
    <location>
        <begin position="212"/>
        <end position="310"/>
    </location>
</feature>
<evidence type="ECO:0000259" key="4">
    <source>
        <dbReference type="PROSITE" id="PS01124"/>
    </source>
</evidence>
<keyword evidence="3" id="KW-0804">Transcription</keyword>
<dbReference type="InterPro" id="IPR018060">
    <property type="entry name" value="HTH_AraC"/>
</dbReference>
<accession>A0A841FLV7</accession>
<dbReference type="SUPFAM" id="SSF51182">
    <property type="entry name" value="RmlC-like cupins"/>
    <property type="match status" value="1"/>
</dbReference>
<dbReference type="GO" id="GO:0043565">
    <property type="term" value="F:sequence-specific DNA binding"/>
    <property type="evidence" value="ECO:0007669"/>
    <property type="project" value="InterPro"/>
</dbReference>
<dbReference type="AlphaFoldDB" id="A0A841FLV7"/>
<dbReference type="Gene3D" id="1.10.10.60">
    <property type="entry name" value="Homeodomain-like"/>
    <property type="match status" value="2"/>
</dbReference>
<dbReference type="Pfam" id="PF12852">
    <property type="entry name" value="Cupin_6"/>
    <property type="match status" value="1"/>
</dbReference>
<dbReference type="PANTHER" id="PTHR46796:SF7">
    <property type="entry name" value="ARAC FAMILY TRANSCRIPTIONAL REGULATOR"/>
    <property type="match status" value="1"/>
</dbReference>
<reference evidence="5 6" key="1">
    <citation type="submission" date="2020-08" db="EMBL/GenBank/DDBJ databases">
        <title>Genomic Encyclopedia of Type Strains, Phase IV (KMG-IV): sequencing the most valuable type-strain genomes for metagenomic binning, comparative biology and taxonomic classification.</title>
        <authorList>
            <person name="Goeker M."/>
        </authorList>
    </citation>
    <scope>NUCLEOTIDE SEQUENCE [LARGE SCALE GENOMIC DNA]</scope>
    <source>
        <strain evidence="5 6">YIM 65646</strain>
    </source>
</reference>
<dbReference type="Pfam" id="PF12833">
    <property type="entry name" value="HTH_18"/>
    <property type="match status" value="1"/>
</dbReference>
<keyword evidence="6" id="KW-1185">Reference proteome</keyword>
<protein>
    <submittedName>
        <fullName evidence="5">AraC-like DNA-binding protein</fullName>
    </submittedName>
</protein>
<dbReference type="InterPro" id="IPR050204">
    <property type="entry name" value="AraC_XylS_family_regulators"/>
</dbReference>
<dbReference type="InterPro" id="IPR009057">
    <property type="entry name" value="Homeodomain-like_sf"/>
</dbReference>
<dbReference type="PROSITE" id="PS01124">
    <property type="entry name" value="HTH_ARAC_FAMILY_2"/>
    <property type="match status" value="1"/>
</dbReference>
<dbReference type="EMBL" id="JACHGT010000003">
    <property type="protein sequence ID" value="MBB6033589.1"/>
    <property type="molecule type" value="Genomic_DNA"/>
</dbReference>
<dbReference type="SMART" id="SM00342">
    <property type="entry name" value="HTH_ARAC"/>
    <property type="match status" value="1"/>
</dbReference>
<evidence type="ECO:0000313" key="6">
    <source>
        <dbReference type="Proteomes" id="UP000548476"/>
    </source>
</evidence>
<sequence>MDPLSDVISVMRTGEPRSARVRWRAPWGQRFTGVPGSAGFQVILQGSCWLIPREGEPVALHTGDVLFLPHGTGHGLADDPGSVLAEPACDPRDASRFEERHAAPPAGVDLGEDPAGTVTLCGAYELRRGRTHPLLGTLPEIVHLPARVGRRPELRAAVDLLGAEIGRERPGSAALVPALLDTLLLYILRAWFDERADAGAGWPAALADPATTAALGAIHHEPGRSWTVESLATVAGLSRAAFARRFTALTGQPPLSYVTWWRMTTAARLLRESDAPLSAVAGKVGYRSEFAFAAAYKREFGTPPGRHRRLPEGVAAGR</sequence>
<evidence type="ECO:0000256" key="3">
    <source>
        <dbReference type="ARBA" id="ARBA00023163"/>
    </source>
</evidence>
<evidence type="ECO:0000313" key="5">
    <source>
        <dbReference type="EMBL" id="MBB6033589.1"/>
    </source>
</evidence>